<name>A0A368W4Z0_9ACTN</name>
<reference evidence="2 3" key="1">
    <citation type="submission" date="2018-07" db="EMBL/GenBank/DDBJ databases">
        <title>Genomic Encyclopedia of Type Strains, Phase III (KMG-III): the genomes of soil and plant-associated and newly described type strains.</title>
        <authorList>
            <person name="Whitman W."/>
        </authorList>
    </citation>
    <scope>NUCLEOTIDE SEQUENCE [LARGE SCALE GENOMIC DNA]</scope>
    <source>
        <strain evidence="2 3">CECT 8575</strain>
    </source>
</reference>
<feature type="compositionally biased region" description="Low complexity" evidence="1">
    <location>
        <begin position="88"/>
        <end position="141"/>
    </location>
</feature>
<dbReference type="EMBL" id="QPJC01000001">
    <property type="protein sequence ID" value="RCW47110.1"/>
    <property type="molecule type" value="Genomic_DNA"/>
</dbReference>
<organism evidence="2 3">
    <name type="scientific">Halopolyspora algeriensis</name>
    <dbReference type="NCBI Taxonomy" id="1500506"/>
    <lineage>
        <taxon>Bacteria</taxon>
        <taxon>Bacillati</taxon>
        <taxon>Actinomycetota</taxon>
        <taxon>Actinomycetes</taxon>
        <taxon>Actinomycetes incertae sedis</taxon>
        <taxon>Halopolyspora</taxon>
    </lineage>
</organism>
<feature type="region of interest" description="Disordered" evidence="1">
    <location>
        <begin position="79"/>
        <end position="150"/>
    </location>
</feature>
<dbReference type="Proteomes" id="UP000253495">
    <property type="component" value="Unassembled WGS sequence"/>
</dbReference>
<evidence type="ECO:0000313" key="2">
    <source>
        <dbReference type="EMBL" id="RCW47110.1"/>
    </source>
</evidence>
<gene>
    <name evidence="2" type="ORF">DFQ14_101454</name>
</gene>
<evidence type="ECO:0000313" key="3">
    <source>
        <dbReference type="Proteomes" id="UP000253495"/>
    </source>
</evidence>
<sequence length="150" mass="16088">MGPAPGEFHARVCGYRRQEHRIPEWTGVFGHGFESEWESEAVSKATTDPDTPIFGELHQELELPEIDVHDFEAHDFGFPKDLSAFEGTETGEAVSSAEATSEEGAAAGEDTEASTAASTPSATSTAQEESSGETSGTQTPSRGGRRRRED</sequence>
<proteinExistence type="predicted"/>
<protein>
    <submittedName>
        <fullName evidence="2">Uncharacterized protein</fullName>
    </submittedName>
</protein>
<keyword evidence="3" id="KW-1185">Reference proteome</keyword>
<accession>A0A368W4Z0</accession>
<dbReference type="AlphaFoldDB" id="A0A368W4Z0"/>
<comment type="caution">
    <text evidence="2">The sequence shown here is derived from an EMBL/GenBank/DDBJ whole genome shotgun (WGS) entry which is preliminary data.</text>
</comment>
<evidence type="ECO:0000256" key="1">
    <source>
        <dbReference type="SAM" id="MobiDB-lite"/>
    </source>
</evidence>